<organism evidence="3 4">
    <name type="scientific">Paeniroseomonas aquatica</name>
    <dbReference type="NCBI Taxonomy" id="373043"/>
    <lineage>
        <taxon>Bacteria</taxon>
        <taxon>Pseudomonadati</taxon>
        <taxon>Pseudomonadota</taxon>
        <taxon>Alphaproteobacteria</taxon>
        <taxon>Acetobacterales</taxon>
        <taxon>Acetobacteraceae</taxon>
        <taxon>Paeniroseomonas</taxon>
    </lineage>
</organism>
<keyword evidence="4" id="KW-1185">Reference proteome</keyword>
<accession>A0ABT8A2Z4</accession>
<dbReference type="PROSITE" id="PS50104">
    <property type="entry name" value="TIR"/>
    <property type="match status" value="1"/>
</dbReference>
<evidence type="ECO:0000313" key="4">
    <source>
        <dbReference type="Proteomes" id="UP001529369"/>
    </source>
</evidence>
<dbReference type="InterPro" id="IPR000157">
    <property type="entry name" value="TIR_dom"/>
</dbReference>
<dbReference type="Proteomes" id="UP001529369">
    <property type="component" value="Unassembled WGS sequence"/>
</dbReference>
<feature type="domain" description="TIR" evidence="2">
    <location>
        <begin position="1"/>
        <end position="142"/>
    </location>
</feature>
<evidence type="ECO:0000256" key="1">
    <source>
        <dbReference type="SAM" id="MobiDB-lite"/>
    </source>
</evidence>
<protein>
    <submittedName>
        <fullName evidence="3">Toll/interleukin-1 receptor domain-containing protein</fullName>
    </submittedName>
</protein>
<dbReference type="RefSeq" id="WP_290315892.1">
    <property type="nucleotide sequence ID" value="NZ_JAUFPN010000060.1"/>
</dbReference>
<dbReference type="SUPFAM" id="SSF52200">
    <property type="entry name" value="Toll/Interleukin receptor TIR domain"/>
    <property type="match status" value="1"/>
</dbReference>
<evidence type="ECO:0000313" key="3">
    <source>
        <dbReference type="EMBL" id="MDN3564102.1"/>
    </source>
</evidence>
<dbReference type="Pfam" id="PF13676">
    <property type="entry name" value="TIR_2"/>
    <property type="match status" value="1"/>
</dbReference>
<evidence type="ECO:0000259" key="2">
    <source>
        <dbReference type="PROSITE" id="PS50104"/>
    </source>
</evidence>
<dbReference type="Gene3D" id="3.40.50.10140">
    <property type="entry name" value="Toll/interleukin-1 receptor homology (TIR) domain"/>
    <property type="match status" value="1"/>
</dbReference>
<gene>
    <name evidence="3" type="ORF">QWZ14_06885</name>
</gene>
<dbReference type="InterPro" id="IPR035897">
    <property type="entry name" value="Toll_tir_struct_dom_sf"/>
</dbReference>
<dbReference type="EMBL" id="JAUFPN010000060">
    <property type="protein sequence ID" value="MDN3564102.1"/>
    <property type="molecule type" value="Genomic_DNA"/>
</dbReference>
<comment type="caution">
    <text evidence="3">The sequence shown here is derived from an EMBL/GenBank/DDBJ whole genome shotgun (WGS) entry which is preliminary data.</text>
</comment>
<keyword evidence="3" id="KW-0675">Receptor</keyword>
<dbReference type="SMART" id="SM00255">
    <property type="entry name" value="TIR"/>
    <property type="match status" value="1"/>
</dbReference>
<name>A0ABT8A2Z4_9PROT</name>
<sequence length="329" mass="36324">MATVFMSYSHLDEAMRDRLETHLAMLKREGVIDAWHDRRIVPGHPLDASIMAEVEAADLFLFLLSADFLASNYCYDIEMHRALERHATGEAAILPVVLHSCEWKRTPLGKLLAVPRDGKPVAKYPYQEDAYLEVTEAIRKAVAALGHPRSTRGTGTSLGSVKQSRGGQSGSATLPPHPRSSNLAIRKVLTEADRHAFLEDGFEFIARFFEESLSEVEQRNPGVEGRLRRNGADAFTARAFRGGKQEAQCRVQLGGMVSGNGISFSYDANAQLGSFNEYLSVRADDQGLMFDAMGMSTMSGREPKGLTAQGAAEFLWALFIRPMQGEGRW</sequence>
<proteinExistence type="predicted"/>
<feature type="region of interest" description="Disordered" evidence="1">
    <location>
        <begin position="145"/>
        <end position="180"/>
    </location>
</feature>
<feature type="compositionally biased region" description="Polar residues" evidence="1">
    <location>
        <begin position="151"/>
        <end position="172"/>
    </location>
</feature>
<reference evidence="4" key="1">
    <citation type="journal article" date="2019" name="Int. J. Syst. Evol. Microbiol.">
        <title>The Global Catalogue of Microorganisms (GCM) 10K type strain sequencing project: providing services to taxonomists for standard genome sequencing and annotation.</title>
        <authorList>
            <consortium name="The Broad Institute Genomics Platform"/>
            <consortium name="The Broad Institute Genome Sequencing Center for Infectious Disease"/>
            <person name="Wu L."/>
            <person name="Ma J."/>
        </authorList>
    </citation>
    <scope>NUCLEOTIDE SEQUENCE [LARGE SCALE GENOMIC DNA]</scope>
    <source>
        <strain evidence="4">CECT 7131</strain>
    </source>
</reference>